<dbReference type="PROSITE" id="PS51272">
    <property type="entry name" value="SLH"/>
    <property type="match status" value="3"/>
</dbReference>
<evidence type="ECO:0000259" key="8">
    <source>
        <dbReference type="PROSITE" id="PS51935"/>
    </source>
</evidence>
<organism evidence="9 10">
    <name type="scientific">Cytobacillus oceanisediminis</name>
    <dbReference type="NCBI Taxonomy" id="665099"/>
    <lineage>
        <taxon>Bacteria</taxon>
        <taxon>Bacillati</taxon>
        <taxon>Bacillota</taxon>
        <taxon>Bacilli</taxon>
        <taxon>Bacillales</taxon>
        <taxon>Bacillaceae</taxon>
        <taxon>Cytobacillus</taxon>
    </lineage>
</organism>
<dbReference type="RefSeq" id="WP_110063801.1">
    <property type="nucleotide sequence ID" value="NZ_QGTW01000002.1"/>
</dbReference>
<sequence length="335" mass="36863">MLKRLLFCLTVVLLALSSFTTNGQAMEETSGEQVVRLAKDYIGVPYKFGGTTPSGFDCSGYIGYVFNKVDVKLPRTAADQAKAGTAVSKADLKAGDIVYFKDTYKSGVSHAGIYIGSNQFISATSSKGVKIDSINDPYYWGSRYAGARRVLEEVKVAKLAPGEYYDVSKTYWAVTPITSLSKQGIINGYDGGLFLPERTIKRSEAAKMLSETFNLTYSGSSSSSYSDVSSSHWAYKYIMAATEKNYFGGYEGNKFKPDEPISRAEIAALFVRVFKLQNNGQTPSFSDLDAEHWAYNAIQKLSANNITGGYTDQTFRPSSQTSRAEFSTFLYRALQ</sequence>
<protein>
    <submittedName>
        <fullName evidence="9">S-layer family protein</fullName>
    </submittedName>
</protein>
<feature type="domain" description="NlpC/P60" evidence="8">
    <location>
        <begin position="28"/>
        <end position="151"/>
    </location>
</feature>
<dbReference type="PROSITE" id="PS51935">
    <property type="entry name" value="NLPC_P60"/>
    <property type="match status" value="1"/>
</dbReference>
<dbReference type="EMBL" id="QGTW01000002">
    <property type="protein sequence ID" value="PWW31259.1"/>
    <property type="molecule type" value="Genomic_DNA"/>
</dbReference>
<evidence type="ECO:0000256" key="6">
    <source>
        <dbReference type="SAM" id="SignalP"/>
    </source>
</evidence>
<name>A0A2V3A696_9BACI</name>
<keyword evidence="3 6" id="KW-0732">Signal</keyword>
<dbReference type="GO" id="GO:0006508">
    <property type="term" value="P:proteolysis"/>
    <property type="evidence" value="ECO:0007669"/>
    <property type="project" value="UniProtKB-KW"/>
</dbReference>
<comment type="caution">
    <text evidence="9">The sequence shown here is derived from an EMBL/GenBank/DDBJ whole genome shotgun (WGS) entry which is preliminary data.</text>
</comment>
<feature type="domain" description="SLH" evidence="7">
    <location>
        <begin position="160"/>
        <end position="220"/>
    </location>
</feature>
<dbReference type="Pfam" id="PF00395">
    <property type="entry name" value="SLH"/>
    <property type="match status" value="3"/>
</dbReference>
<dbReference type="InterPro" id="IPR001119">
    <property type="entry name" value="SLH_dom"/>
</dbReference>
<evidence type="ECO:0000313" key="10">
    <source>
        <dbReference type="Proteomes" id="UP000247150"/>
    </source>
</evidence>
<dbReference type="InterPro" id="IPR051202">
    <property type="entry name" value="Peptidase_C40"/>
</dbReference>
<dbReference type="Pfam" id="PF00877">
    <property type="entry name" value="NLPC_P60"/>
    <property type="match status" value="1"/>
</dbReference>
<feature type="signal peptide" evidence="6">
    <location>
        <begin position="1"/>
        <end position="23"/>
    </location>
</feature>
<evidence type="ECO:0000256" key="2">
    <source>
        <dbReference type="ARBA" id="ARBA00022670"/>
    </source>
</evidence>
<evidence type="ECO:0000259" key="7">
    <source>
        <dbReference type="PROSITE" id="PS51272"/>
    </source>
</evidence>
<dbReference type="InterPro" id="IPR038765">
    <property type="entry name" value="Papain-like_cys_pep_sf"/>
</dbReference>
<dbReference type="PANTHER" id="PTHR47053:SF1">
    <property type="entry name" value="MUREIN DD-ENDOPEPTIDASE MEPH-RELATED"/>
    <property type="match status" value="1"/>
</dbReference>
<dbReference type="Gene3D" id="3.90.1720.10">
    <property type="entry name" value="endopeptidase domain like (from Nostoc punctiforme)"/>
    <property type="match status" value="1"/>
</dbReference>
<keyword evidence="5" id="KW-0788">Thiol protease</keyword>
<keyword evidence="4" id="KW-0378">Hydrolase</keyword>
<dbReference type="GO" id="GO:0008234">
    <property type="term" value="F:cysteine-type peptidase activity"/>
    <property type="evidence" value="ECO:0007669"/>
    <property type="project" value="UniProtKB-KW"/>
</dbReference>
<dbReference type="SUPFAM" id="SSF54001">
    <property type="entry name" value="Cysteine proteinases"/>
    <property type="match status" value="1"/>
</dbReference>
<dbReference type="PANTHER" id="PTHR47053">
    <property type="entry name" value="MUREIN DD-ENDOPEPTIDASE MEPH-RELATED"/>
    <property type="match status" value="1"/>
</dbReference>
<dbReference type="AlphaFoldDB" id="A0A2V3A696"/>
<accession>A0A2V3A696</accession>
<keyword evidence="2" id="KW-0645">Protease</keyword>
<evidence type="ECO:0000256" key="5">
    <source>
        <dbReference type="ARBA" id="ARBA00022807"/>
    </source>
</evidence>
<evidence type="ECO:0000256" key="1">
    <source>
        <dbReference type="ARBA" id="ARBA00007074"/>
    </source>
</evidence>
<evidence type="ECO:0000313" key="9">
    <source>
        <dbReference type="EMBL" id="PWW31259.1"/>
    </source>
</evidence>
<proteinExistence type="inferred from homology"/>
<evidence type="ECO:0000256" key="4">
    <source>
        <dbReference type="ARBA" id="ARBA00022801"/>
    </source>
</evidence>
<dbReference type="Proteomes" id="UP000247150">
    <property type="component" value="Unassembled WGS sequence"/>
</dbReference>
<evidence type="ECO:0000256" key="3">
    <source>
        <dbReference type="ARBA" id="ARBA00022729"/>
    </source>
</evidence>
<feature type="chain" id="PRO_5039478175" evidence="6">
    <location>
        <begin position="24"/>
        <end position="335"/>
    </location>
</feature>
<gene>
    <name evidence="9" type="ORF">DFO73_102254</name>
</gene>
<feature type="domain" description="SLH" evidence="7">
    <location>
        <begin position="285"/>
        <end position="335"/>
    </location>
</feature>
<comment type="similarity">
    <text evidence="1">Belongs to the peptidase C40 family.</text>
</comment>
<reference evidence="9 10" key="1">
    <citation type="submission" date="2018-05" db="EMBL/GenBank/DDBJ databases">
        <title>Freshwater and sediment microbial communities from various areas in North America, analyzing microbe dynamics in response to fracking.</title>
        <authorList>
            <person name="Lamendella R."/>
        </authorList>
    </citation>
    <scope>NUCLEOTIDE SEQUENCE [LARGE SCALE GENOMIC DNA]</scope>
    <source>
        <strain evidence="9 10">15_TX</strain>
    </source>
</reference>
<feature type="domain" description="SLH" evidence="7">
    <location>
        <begin position="221"/>
        <end position="284"/>
    </location>
</feature>
<dbReference type="InterPro" id="IPR000064">
    <property type="entry name" value="NLP_P60_dom"/>
</dbReference>
<dbReference type="OrthoDB" id="9813368at2"/>